<dbReference type="PANTHER" id="PTHR35333">
    <property type="entry name" value="BETA-LACTAMASE"/>
    <property type="match status" value="1"/>
</dbReference>
<dbReference type="GO" id="GO:0008800">
    <property type="term" value="F:beta-lactamase activity"/>
    <property type="evidence" value="ECO:0007669"/>
    <property type="project" value="UniProtKB-EC"/>
</dbReference>
<comment type="similarity">
    <text evidence="2">Belongs to the class-A beta-lactamase family.</text>
</comment>
<evidence type="ECO:0000256" key="4">
    <source>
        <dbReference type="SAM" id="SignalP"/>
    </source>
</evidence>
<gene>
    <name evidence="6" type="ORF">EGI31_08920</name>
</gene>
<accession>A0AAE3H2Y1</accession>
<dbReference type="PANTHER" id="PTHR35333:SF3">
    <property type="entry name" value="BETA-LACTAMASE-TYPE TRANSPEPTIDASE FOLD CONTAINING PROTEIN"/>
    <property type="match status" value="1"/>
</dbReference>
<sequence>MKFLIALNAILIMAINLSANAQSLEKYLKELDPEIMVSMKLQNQKGELLFEKNSRKVVPSASIIKIPILLSLLKAKGMNLNHKYTPLPKDIVGGSGDIQYEVPFKKFTYNYLAQKMISVSDNTATNILIEKLGSEQIQDNINNWGLTNTKLNRKMMDFEAIKAGKQNFTTCEDMNGLLLKLLNQQLLSKKSGKKAMEFLLSCEDRTTIPRNIPVNIPIAHKTGTLDYVRGDAGIIFSKNILILTVFVENFESLEQAETIIGKIAECCDKDFGQ</sequence>
<dbReference type="Proteomes" id="UP001204144">
    <property type="component" value="Unassembled WGS sequence"/>
</dbReference>
<evidence type="ECO:0000256" key="2">
    <source>
        <dbReference type="ARBA" id="ARBA00009009"/>
    </source>
</evidence>
<dbReference type="InterPro" id="IPR045155">
    <property type="entry name" value="Beta-lactam_cat"/>
</dbReference>
<dbReference type="InterPro" id="IPR012338">
    <property type="entry name" value="Beta-lactam/transpept-like"/>
</dbReference>
<dbReference type="Pfam" id="PF13354">
    <property type="entry name" value="Beta-lactamase2"/>
    <property type="match status" value="1"/>
</dbReference>
<evidence type="ECO:0000313" key="6">
    <source>
        <dbReference type="EMBL" id="MCP9763076.1"/>
    </source>
</evidence>
<dbReference type="EC" id="3.5.2.6" evidence="3"/>
<feature type="signal peptide" evidence="4">
    <location>
        <begin position="1"/>
        <end position="21"/>
    </location>
</feature>
<feature type="chain" id="PRO_5041924370" description="beta-lactamase" evidence="4">
    <location>
        <begin position="22"/>
        <end position="273"/>
    </location>
</feature>
<dbReference type="GO" id="GO:0030655">
    <property type="term" value="P:beta-lactam antibiotic catabolic process"/>
    <property type="evidence" value="ECO:0007669"/>
    <property type="project" value="InterPro"/>
</dbReference>
<keyword evidence="6" id="KW-0378">Hydrolase</keyword>
<evidence type="ECO:0000313" key="7">
    <source>
        <dbReference type="Proteomes" id="UP001204144"/>
    </source>
</evidence>
<dbReference type="RefSeq" id="WP_255036862.1">
    <property type="nucleotide sequence ID" value="NZ_RJUF01000020.1"/>
</dbReference>
<evidence type="ECO:0000256" key="3">
    <source>
        <dbReference type="ARBA" id="ARBA00012865"/>
    </source>
</evidence>
<comment type="caution">
    <text evidence="6">The sequence shown here is derived from an EMBL/GenBank/DDBJ whole genome shotgun (WGS) entry which is preliminary data.</text>
</comment>
<proteinExistence type="inferred from homology"/>
<dbReference type="InterPro" id="IPR000871">
    <property type="entry name" value="Beta-lactam_class-A"/>
</dbReference>
<keyword evidence="4" id="KW-0732">Signal</keyword>
<name>A0AAE3H2Y1_9BACT</name>
<dbReference type="AlphaFoldDB" id="A0AAE3H2Y1"/>
<dbReference type="EMBL" id="RJUF01000020">
    <property type="protein sequence ID" value="MCP9763076.1"/>
    <property type="molecule type" value="Genomic_DNA"/>
</dbReference>
<dbReference type="GO" id="GO:0046677">
    <property type="term" value="P:response to antibiotic"/>
    <property type="evidence" value="ECO:0007669"/>
    <property type="project" value="InterPro"/>
</dbReference>
<dbReference type="Gene3D" id="3.40.710.10">
    <property type="entry name" value="DD-peptidase/beta-lactamase superfamily"/>
    <property type="match status" value="1"/>
</dbReference>
<comment type="catalytic activity">
    <reaction evidence="1">
        <text>a beta-lactam + H2O = a substituted beta-amino acid</text>
        <dbReference type="Rhea" id="RHEA:20401"/>
        <dbReference type="ChEBI" id="CHEBI:15377"/>
        <dbReference type="ChEBI" id="CHEBI:35627"/>
        <dbReference type="ChEBI" id="CHEBI:140347"/>
        <dbReference type="EC" id="3.5.2.6"/>
    </reaction>
</comment>
<feature type="domain" description="Beta-lactamase class A catalytic" evidence="5">
    <location>
        <begin position="45"/>
        <end position="247"/>
    </location>
</feature>
<reference evidence="6 7" key="1">
    <citation type="submission" date="2018-11" db="EMBL/GenBank/DDBJ databases">
        <title>Novel bacteria species description.</title>
        <authorList>
            <person name="Han J.-H."/>
        </authorList>
    </citation>
    <scope>NUCLEOTIDE SEQUENCE [LARGE SCALE GENOMIC DNA]</scope>
    <source>
        <strain evidence="6 7">KCTC23259</strain>
    </source>
</reference>
<dbReference type="SUPFAM" id="SSF56601">
    <property type="entry name" value="beta-lactamase/transpeptidase-like"/>
    <property type="match status" value="1"/>
</dbReference>
<evidence type="ECO:0000259" key="5">
    <source>
        <dbReference type="Pfam" id="PF13354"/>
    </source>
</evidence>
<protein>
    <recommendedName>
        <fullName evidence="3">beta-lactamase</fullName>
        <ecNumber evidence="3">3.5.2.6</ecNumber>
    </recommendedName>
</protein>
<organism evidence="6 7">
    <name type="scientific">Lacihabitans soyangensis</name>
    <dbReference type="NCBI Taxonomy" id="869394"/>
    <lineage>
        <taxon>Bacteria</taxon>
        <taxon>Pseudomonadati</taxon>
        <taxon>Bacteroidota</taxon>
        <taxon>Cytophagia</taxon>
        <taxon>Cytophagales</taxon>
        <taxon>Leadbetterellaceae</taxon>
        <taxon>Lacihabitans</taxon>
    </lineage>
</organism>
<keyword evidence="7" id="KW-1185">Reference proteome</keyword>
<evidence type="ECO:0000256" key="1">
    <source>
        <dbReference type="ARBA" id="ARBA00001526"/>
    </source>
</evidence>